<dbReference type="Gene3D" id="3.30.60.230">
    <property type="entry name" value="Lsr2, dimerization domain"/>
    <property type="match status" value="1"/>
</dbReference>
<evidence type="ECO:0000256" key="1">
    <source>
        <dbReference type="ARBA" id="ARBA00023125"/>
    </source>
</evidence>
<keyword evidence="1" id="KW-0238">DNA-binding</keyword>
<dbReference type="GO" id="GO:0016746">
    <property type="term" value="F:acyltransferase activity"/>
    <property type="evidence" value="ECO:0007669"/>
    <property type="project" value="InterPro"/>
</dbReference>
<proteinExistence type="predicted"/>
<keyword evidence="5" id="KW-1185">Reference proteome</keyword>
<protein>
    <recommendedName>
        <fullName evidence="6">Lsr2 family protein</fullName>
    </recommendedName>
</protein>
<evidence type="ECO:0008006" key="6">
    <source>
        <dbReference type="Google" id="ProtNLM"/>
    </source>
</evidence>
<comment type="caution">
    <text evidence="4">The sequence shown here is derived from an EMBL/GenBank/DDBJ whole genome shotgun (WGS) entry which is preliminary data.</text>
</comment>
<dbReference type="EMBL" id="MLCF01000016">
    <property type="protein sequence ID" value="OIV38673.1"/>
    <property type="molecule type" value="Genomic_DNA"/>
</dbReference>
<name>A0A1J7BYW4_9ACTN</name>
<dbReference type="OrthoDB" id="4113332at2"/>
<dbReference type="Pfam" id="PF11774">
    <property type="entry name" value="Lsr2"/>
    <property type="match status" value="1"/>
</dbReference>
<reference evidence="4 5" key="1">
    <citation type="submission" date="2016-10" db="EMBL/GenBank/DDBJ databases">
        <title>Genome sequence of Streptomyces gilvigriseus MUSC 26.</title>
        <authorList>
            <person name="Lee L.-H."/>
            <person name="Ser H.-L."/>
        </authorList>
    </citation>
    <scope>NUCLEOTIDE SEQUENCE [LARGE SCALE GENOMIC DNA]</scope>
    <source>
        <strain evidence="4 5">MUSC 26</strain>
    </source>
</reference>
<gene>
    <name evidence="4" type="ORF">BIV57_04605</name>
</gene>
<dbReference type="Gene3D" id="4.10.320.10">
    <property type="entry name" value="E3-binding domain"/>
    <property type="match status" value="1"/>
</dbReference>
<organism evidence="4 5">
    <name type="scientific">Mangrovactinospora gilvigrisea</name>
    <dbReference type="NCBI Taxonomy" id="1428644"/>
    <lineage>
        <taxon>Bacteria</taxon>
        <taxon>Bacillati</taxon>
        <taxon>Actinomycetota</taxon>
        <taxon>Actinomycetes</taxon>
        <taxon>Kitasatosporales</taxon>
        <taxon>Streptomycetaceae</taxon>
        <taxon>Mangrovactinospora</taxon>
    </lineage>
</organism>
<evidence type="ECO:0000259" key="2">
    <source>
        <dbReference type="Pfam" id="PF11774"/>
    </source>
</evidence>
<feature type="domain" description="Lsr2 dimerization" evidence="2">
    <location>
        <begin position="1"/>
        <end position="57"/>
    </location>
</feature>
<accession>A0A1J7BYW4</accession>
<dbReference type="InterPro" id="IPR036625">
    <property type="entry name" value="E3-bd_dom_sf"/>
</dbReference>
<feature type="domain" description="Lsr2 DNA-binding" evidence="3">
    <location>
        <begin position="69"/>
        <end position="101"/>
    </location>
</feature>
<dbReference type="STRING" id="1428644.BIV57_04605"/>
<sequence>MAQRVAITLIDDLDGGQAAETVQFSVDGRSYEIDLSSGHADELRTALAPYINAGRRQSRSGRSFTRTAVRPDPGTLRAWARAQGIEVPPRGRIPQRVYDAFAGTD</sequence>
<dbReference type="InterPro" id="IPR024412">
    <property type="entry name" value="Lsr2_dim_dom"/>
</dbReference>
<evidence type="ECO:0000313" key="5">
    <source>
        <dbReference type="Proteomes" id="UP000243342"/>
    </source>
</evidence>
<evidence type="ECO:0000313" key="4">
    <source>
        <dbReference type="EMBL" id="OIV38673.1"/>
    </source>
</evidence>
<dbReference type="RefSeq" id="WP_071655363.1">
    <property type="nucleotide sequence ID" value="NZ_MLCF01000016.1"/>
</dbReference>
<dbReference type="GO" id="GO:0003677">
    <property type="term" value="F:DNA binding"/>
    <property type="evidence" value="ECO:0007669"/>
    <property type="project" value="UniProtKB-KW"/>
</dbReference>
<dbReference type="Proteomes" id="UP000243342">
    <property type="component" value="Unassembled WGS sequence"/>
</dbReference>
<dbReference type="InterPro" id="IPR042261">
    <property type="entry name" value="Lsr2-like_dimerization"/>
</dbReference>
<evidence type="ECO:0000259" key="3">
    <source>
        <dbReference type="Pfam" id="PF23359"/>
    </source>
</evidence>
<dbReference type="Pfam" id="PF23359">
    <property type="entry name" value="Lsr2_DNA-bd"/>
    <property type="match status" value="1"/>
</dbReference>
<dbReference type="InterPro" id="IPR055370">
    <property type="entry name" value="Lsr2_DNA-bd"/>
</dbReference>
<dbReference type="AlphaFoldDB" id="A0A1J7BYW4"/>